<dbReference type="KEGG" id="bman:114252196"/>
<evidence type="ECO:0000313" key="2">
    <source>
        <dbReference type="RefSeq" id="XP_028042505.1"/>
    </source>
</evidence>
<dbReference type="GeneID" id="114252196"/>
<name>A0A6J2KK73_BOMMA</name>
<dbReference type="OrthoDB" id="5920040at2759"/>
<dbReference type="RefSeq" id="XP_028042505.1">
    <property type="nucleotide sequence ID" value="XM_028186704.1"/>
</dbReference>
<keyword evidence="1" id="KW-1185">Reference proteome</keyword>
<dbReference type="Proteomes" id="UP000504629">
    <property type="component" value="Unplaced"/>
</dbReference>
<sequence length="178" mass="20014">MGIGHHHTGKVTETCVAQLRSLVNQFNVTSGFLGLPQITGHIPKLHIDTTQIQIPNGIQLADPNFHQPAPIEILIGADLFWEILPNNPKLRSSQFGWIISGPMTTITTSHKNKTVQCNHSIISNRLNDDNTKIHNYLTKFWELEEVPLRSKLSESEKACESHFLSHTFRLESGRFAVS</sequence>
<protein>
    <submittedName>
        <fullName evidence="2">Uncharacterized protein LOC114252196</fullName>
    </submittedName>
</protein>
<dbReference type="AlphaFoldDB" id="A0A6J2KK73"/>
<proteinExistence type="predicted"/>
<accession>A0A6J2KK73</accession>
<gene>
    <name evidence="2" type="primary">LOC114252196</name>
</gene>
<evidence type="ECO:0000313" key="1">
    <source>
        <dbReference type="Proteomes" id="UP000504629"/>
    </source>
</evidence>
<organism evidence="1 2">
    <name type="scientific">Bombyx mandarina</name>
    <name type="common">Wild silk moth</name>
    <name type="synonym">Wild silkworm</name>
    <dbReference type="NCBI Taxonomy" id="7092"/>
    <lineage>
        <taxon>Eukaryota</taxon>
        <taxon>Metazoa</taxon>
        <taxon>Ecdysozoa</taxon>
        <taxon>Arthropoda</taxon>
        <taxon>Hexapoda</taxon>
        <taxon>Insecta</taxon>
        <taxon>Pterygota</taxon>
        <taxon>Neoptera</taxon>
        <taxon>Endopterygota</taxon>
        <taxon>Lepidoptera</taxon>
        <taxon>Glossata</taxon>
        <taxon>Ditrysia</taxon>
        <taxon>Bombycoidea</taxon>
        <taxon>Bombycidae</taxon>
        <taxon>Bombycinae</taxon>
        <taxon>Bombyx</taxon>
    </lineage>
</organism>
<reference evidence="2" key="1">
    <citation type="submission" date="2025-08" db="UniProtKB">
        <authorList>
            <consortium name="RefSeq"/>
        </authorList>
    </citation>
    <scope>IDENTIFICATION</scope>
    <source>
        <tissue evidence="2">Silk gland</tissue>
    </source>
</reference>